<name>A0AAD6SMZ6_9AGAR</name>
<proteinExistence type="predicted"/>
<gene>
    <name evidence="1" type="ORF">C8F04DRAFT_1397606</name>
</gene>
<organism evidence="1 2">
    <name type="scientific">Mycena alexandri</name>
    <dbReference type="NCBI Taxonomy" id="1745969"/>
    <lineage>
        <taxon>Eukaryota</taxon>
        <taxon>Fungi</taxon>
        <taxon>Dikarya</taxon>
        <taxon>Basidiomycota</taxon>
        <taxon>Agaricomycotina</taxon>
        <taxon>Agaricomycetes</taxon>
        <taxon>Agaricomycetidae</taxon>
        <taxon>Agaricales</taxon>
        <taxon>Marasmiineae</taxon>
        <taxon>Mycenaceae</taxon>
        <taxon>Mycena</taxon>
    </lineage>
</organism>
<dbReference type="AlphaFoldDB" id="A0AAD6SMZ6"/>
<accession>A0AAD6SMZ6</accession>
<sequence length="230" mass="25444">MSTCFARVPNPLSEPGRSHRDASQALVHQCVDAAKTLRVRAAAGTLLGRHLRLCPRAPALAHAPEERHILISIPRTNTTPPAHLCMLERRLTHLQLVSHTRHLALPPPLSVRAPTTRERRAPSTHFSERGFLIGLLDSEWTPCASGRGALREESRLEIARWESLELSLAHVVAGTLGVRWRCRLSVQRQALNASSHRFPALASSVYAARSRVLAPLPHPHTHTLPVAYLD</sequence>
<dbReference type="EMBL" id="JARJCM010000086">
    <property type="protein sequence ID" value="KAJ7030931.1"/>
    <property type="molecule type" value="Genomic_DNA"/>
</dbReference>
<dbReference type="Proteomes" id="UP001218188">
    <property type="component" value="Unassembled WGS sequence"/>
</dbReference>
<protein>
    <submittedName>
        <fullName evidence="1">Uncharacterized protein</fullName>
    </submittedName>
</protein>
<evidence type="ECO:0000313" key="2">
    <source>
        <dbReference type="Proteomes" id="UP001218188"/>
    </source>
</evidence>
<evidence type="ECO:0000313" key="1">
    <source>
        <dbReference type="EMBL" id="KAJ7030931.1"/>
    </source>
</evidence>
<keyword evidence="2" id="KW-1185">Reference proteome</keyword>
<comment type="caution">
    <text evidence="1">The sequence shown here is derived from an EMBL/GenBank/DDBJ whole genome shotgun (WGS) entry which is preliminary data.</text>
</comment>
<reference evidence="1" key="1">
    <citation type="submission" date="2023-03" db="EMBL/GenBank/DDBJ databases">
        <title>Massive genome expansion in bonnet fungi (Mycena s.s.) driven by repeated elements and novel gene families across ecological guilds.</title>
        <authorList>
            <consortium name="Lawrence Berkeley National Laboratory"/>
            <person name="Harder C.B."/>
            <person name="Miyauchi S."/>
            <person name="Viragh M."/>
            <person name="Kuo A."/>
            <person name="Thoen E."/>
            <person name="Andreopoulos B."/>
            <person name="Lu D."/>
            <person name="Skrede I."/>
            <person name="Drula E."/>
            <person name="Henrissat B."/>
            <person name="Morin E."/>
            <person name="Kohler A."/>
            <person name="Barry K."/>
            <person name="LaButti K."/>
            <person name="Morin E."/>
            <person name="Salamov A."/>
            <person name="Lipzen A."/>
            <person name="Mereny Z."/>
            <person name="Hegedus B."/>
            <person name="Baldrian P."/>
            <person name="Stursova M."/>
            <person name="Weitz H."/>
            <person name="Taylor A."/>
            <person name="Grigoriev I.V."/>
            <person name="Nagy L.G."/>
            <person name="Martin F."/>
            <person name="Kauserud H."/>
        </authorList>
    </citation>
    <scope>NUCLEOTIDE SEQUENCE</scope>
    <source>
        <strain evidence="1">CBHHK200</strain>
    </source>
</reference>